<gene>
    <name evidence="2" type="ORF">C7459_1582</name>
</gene>
<keyword evidence="3" id="KW-1185">Reference proteome</keyword>
<sequence length="200" mass="23355">MSLFEQWHQSRPQKIAWSLYQIFSSKKIEKLVFFIWSAEQHICPVCEDDLFVIGSRRRIGRKSTGERITYMIRRLRCKGCERIHHELPDLLVPYKRYEAESFESALSQGQSSDVAADESTLYRWSVWFAKFWQYWVNCLSMIAARTGDPVKPLSVPSLSALQQIGHYVGQGVGWLARLVRPIVNSQLWVHTRFAFLSIEL</sequence>
<dbReference type="Pfam" id="PF20020">
    <property type="entry name" value="DUF6431"/>
    <property type="match status" value="1"/>
</dbReference>
<evidence type="ECO:0000259" key="1">
    <source>
        <dbReference type="Pfam" id="PF20020"/>
    </source>
</evidence>
<name>A0A316DP85_9BACL</name>
<dbReference type="AlphaFoldDB" id="A0A316DP85"/>
<evidence type="ECO:0000313" key="3">
    <source>
        <dbReference type="Proteomes" id="UP000245634"/>
    </source>
</evidence>
<feature type="domain" description="DUF6431" evidence="1">
    <location>
        <begin position="43"/>
        <end position="124"/>
    </location>
</feature>
<evidence type="ECO:0000313" key="2">
    <source>
        <dbReference type="EMBL" id="PWJ97921.1"/>
    </source>
</evidence>
<dbReference type="Proteomes" id="UP000245634">
    <property type="component" value="Unassembled WGS sequence"/>
</dbReference>
<reference evidence="2 3" key="1">
    <citation type="submission" date="2018-05" db="EMBL/GenBank/DDBJ databases">
        <title>Genomic Encyclopedia of Type Strains, Phase IV (KMG-IV): sequencing the most valuable type-strain genomes for metagenomic binning, comparative biology and taxonomic classification.</title>
        <authorList>
            <person name="Goeker M."/>
        </authorList>
    </citation>
    <scope>NUCLEOTIDE SEQUENCE [LARGE SCALE GENOMIC DNA]</scope>
    <source>
        <strain evidence="2 3">DSM 18773</strain>
    </source>
</reference>
<protein>
    <recommendedName>
        <fullName evidence="1">DUF6431 domain-containing protein</fullName>
    </recommendedName>
</protein>
<proteinExistence type="predicted"/>
<accession>A0A316DP85</accession>
<comment type="caution">
    <text evidence="2">The sequence shown here is derived from an EMBL/GenBank/DDBJ whole genome shotgun (WGS) entry which is preliminary data.</text>
</comment>
<dbReference type="EMBL" id="QGGL01000058">
    <property type="protein sequence ID" value="PWJ97921.1"/>
    <property type="molecule type" value="Genomic_DNA"/>
</dbReference>
<dbReference type="InterPro" id="IPR045536">
    <property type="entry name" value="DUF6431"/>
</dbReference>
<organism evidence="2 3">
    <name type="scientific">Tumebacillus permanentifrigoris</name>
    <dbReference type="NCBI Taxonomy" id="378543"/>
    <lineage>
        <taxon>Bacteria</taxon>
        <taxon>Bacillati</taxon>
        <taxon>Bacillota</taxon>
        <taxon>Bacilli</taxon>
        <taxon>Bacillales</taxon>
        <taxon>Alicyclobacillaceae</taxon>
        <taxon>Tumebacillus</taxon>
    </lineage>
</organism>